<dbReference type="AlphaFoldDB" id="A0A1B6PRB8"/>
<accession>A0A1B6PRB8</accession>
<proteinExistence type="predicted"/>
<keyword evidence="1" id="KW-0472">Membrane</keyword>
<name>A0A1B6PRB8_SORBI</name>
<keyword evidence="1" id="KW-0812">Transmembrane</keyword>
<organism evidence="2 3">
    <name type="scientific">Sorghum bicolor</name>
    <name type="common">Sorghum</name>
    <name type="synonym">Sorghum vulgare</name>
    <dbReference type="NCBI Taxonomy" id="4558"/>
    <lineage>
        <taxon>Eukaryota</taxon>
        <taxon>Viridiplantae</taxon>
        <taxon>Streptophyta</taxon>
        <taxon>Embryophyta</taxon>
        <taxon>Tracheophyta</taxon>
        <taxon>Spermatophyta</taxon>
        <taxon>Magnoliopsida</taxon>
        <taxon>Liliopsida</taxon>
        <taxon>Poales</taxon>
        <taxon>Poaceae</taxon>
        <taxon>PACMAD clade</taxon>
        <taxon>Panicoideae</taxon>
        <taxon>Andropogonodae</taxon>
        <taxon>Andropogoneae</taxon>
        <taxon>Sorghinae</taxon>
        <taxon>Sorghum</taxon>
    </lineage>
</organism>
<keyword evidence="1" id="KW-1133">Transmembrane helix</keyword>
<dbReference type="EMBL" id="CM000764">
    <property type="protein sequence ID" value="KXG28217.1"/>
    <property type="molecule type" value="Genomic_DNA"/>
</dbReference>
<reference evidence="3" key="2">
    <citation type="journal article" date="2018" name="Plant J.">
        <title>The Sorghum bicolor reference genome: improved assembly, gene annotations, a transcriptome atlas, and signatures of genome organization.</title>
        <authorList>
            <person name="McCormick R.F."/>
            <person name="Truong S.K."/>
            <person name="Sreedasyam A."/>
            <person name="Jenkins J."/>
            <person name="Shu S."/>
            <person name="Sims D."/>
            <person name="Kennedy M."/>
            <person name="Amirebrahimi M."/>
            <person name="Weers B.D."/>
            <person name="McKinley B."/>
            <person name="Mattison A."/>
            <person name="Morishige D.T."/>
            <person name="Grimwood J."/>
            <person name="Schmutz J."/>
            <person name="Mullet J.E."/>
        </authorList>
    </citation>
    <scope>NUCLEOTIDE SEQUENCE [LARGE SCALE GENOMIC DNA]</scope>
    <source>
        <strain evidence="3">cv. BTx623</strain>
    </source>
</reference>
<evidence type="ECO:0000313" key="3">
    <source>
        <dbReference type="Proteomes" id="UP000000768"/>
    </source>
</evidence>
<gene>
    <name evidence="2" type="ORF">SORBI_3005G098900</name>
</gene>
<dbReference type="InParanoid" id="A0A1B6PRB8"/>
<dbReference type="Gramene" id="KXG28217">
    <property type="protein sequence ID" value="KXG28217"/>
    <property type="gene ID" value="SORBI_3005G098900"/>
</dbReference>
<dbReference type="Proteomes" id="UP000000768">
    <property type="component" value="Chromosome 5"/>
</dbReference>
<sequence length="58" mass="7134">MAGTCILEHVILYGLKCYLWLKHYLYIMLYGLIIIIMQLLMWFIIYDYFLLVWPITWA</sequence>
<evidence type="ECO:0000256" key="1">
    <source>
        <dbReference type="SAM" id="Phobius"/>
    </source>
</evidence>
<keyword evidence="3" id="KW-1185">Reference proteome</keyword>
<feature type="transmembrane region" description="Helical" evidence="1">
    <location>
        <begin position="24"/>
        <end position="45"/>
    </location>
</feature>
<reference evidence="2 3" key="1">
    <citation type="journal article" date="2009" name="Nature">
        <title>The Sorghum bicolor genome and the diversification of grasses.</title>
        <authorList>
            <person name="Paterson A.H."/>
            <person name="Bowers J.E."/>
            <person name="Bruggmann R."/>
            <person name="Dubchak I."/>
            <person name="Grimwood J."/>
            <person name="Gundlach H."/>
            <person name="Haberer G."/>
            <person name="Hellsten U."/>
            <person name="Mitros T."/>
            <person name="Poliakov A."/>
            <person name="Schmutz J."/>
            <person name="Spannagl M."/>
            <person name="Tang H."/>
            <person name="Wang X."/>
            <person name="Wicker T."/>
            <person name="Bharti A.K."/>
            <person name="Chapman J."/>
            <person name="Feltus F.A."/>
            <person name="Gowik U."/>
            <person name="Grigoriev I.V."/>
            <person name="Lyons E."/>
            <person name="Maher C.A."/>
            <person name="Martis M."/>
            <person name="Narechania A."/>
            <person name="Otillar R.P."/>
            <person name="Penning B.W."/>
            <person name="Salamov A.A."/>
            <person name="Wang Y."/>
            <person name="Zhang L."/>
            <person name="Carpita N.C."/>
            <person name="Freeling M."/>
            <person name="Gingle A.R."/>
            <person name="Hash C.T."/>
            <person name="Keller B."/>
            <person name="Klein P."/>
            <person name="Kresovich S."/>
            <person name="McCann M.C."/>
            <person name="Ming R."/>
            <person name="Peterson D.G."/>
            <person name="Mehboob-ur-Rahman"/>
            <person name="Ware D."/>
            <person name="Westhoff P."/>
            <person name="Mayer K.F."/>
            <person name="Messing J."/>
            <person name="Rokhsar D.S."/>
        </authorList>
    </citation>
    <scope>NUCLEOTIDE SEQUENCE [LARGE SCALE GENOMIC DNA]</scope>
    <source>
        <strain evidence="3">cv. BTx623</strain>
    </source>
</reference>
<evidence type="ECO:0000313" key="2">
    <source>
        <dbReference type="EMBL" id="KXG28217.1"/>
    </source>
</evidence>
<protein>
    <submittedName>
        <fullName evidence="2">Uncharacterized protein</fullName>
    </submittedName>
</protein>